<feature type="compositionally biased region" description="Acidic residues" evidence="1">
    <location>
        <begin position="65"/>
        <end position="74"/>
    </location>
</feature>
<evidence type="ECO:0000256" key="1">
    <source>
        <dbReference type="SAM" id="MobiDB-lite"/>
    </source>
</evidence>
<dbReference type="EMBL" id="JAJEPX010000003">
    <property type="protein sequence ID" value="MCC2175960.1"/>
    <property type="molecule type" value="Genomic_DNA"/>
</dbReference>
<feature type="transmembrane region" description="Helical" evidence="2">
    <location>
        <begin position="36"/>
        <end position="54"/>
    </location>
</feature>
<sequence>MKIGRTEKIWLASVLFFWVFYNFPGFPPYGSETACIVHGLISFVGTVLSVYIGCKLTEKEYPLIEDEEQDETAEDNTPAASETQKESDK</sequence>
<evidence type="ECO:0000313" key="3">
    <source>
        <dbReference type="EMBL" id="MCC2175960.1"/>
    </source>
</evidence>
<feature type="transmembrane region" description="Helical" evidence="2">
    <location>
        <begin position="9"/>
        <end position="30"/>
    </location>
</feature>
<proteinExistence type="predicted"/>
<comment type="caution">
    <text evidence="3">The sequence shown here is derived from an EMBL/GenBank/DDBJ whole genome shotgun (WGS) entry which is preliminary data.</text>
</comment>
<evidence type="ECO:0000313" key="4">
    <source>
        <dbReference type="Proteomes" id="UP001298753"/>
    </source>
</evidence>
<dbReference type="GeneID" id="98661315"/>
<keyword evidence="2" id="KW-0472">Membrane</keyword>
<keyword evidence="2" id="KW-0812">Transmembrane</keyword>
<accession>A0AAW4VWW8</accession>
<keyword evidence="4" id="KW-1185">Reference proteome</keyword>
<evidence type="ECO:0000256" key="2">
    <source>
        <dbReference type="SAM" id="Phobius"/>
    </source>
</evidence>
<dbReference type="Proteomes" id="UP001298753">
    <property type="component" value="Unassembled WGS sequence"/>
</dbReference>
<dbReference type="AlphaFoldDB" id="A0AAW4VWW8"/>
<protein>
    <submittedName>
        <fullName evidence="3">Uncharacterized protein</fullName>
    </submittedName>
</protein>
<keyword evidence="2" id="KW-1133">Transmembrane helix</keyword>
<name>A0AAW4VWW8_9FIRM</name>
<reference evidence="3 4" key="1">
    <citation type="submission" date="2021-10" db="EMBL/GenBank/DDBJ databases">
        <title>Anaerobic single-cell dispensing facilitates the cultivation of human gut bacteria.</title>
        <authorList>
            <person name="Afrizal A."/>
        </authorList>
    </citation>
    <scope>NUCLEOTIDE SEQUENCE [LARGE SCALE GENOMIC DNA]</scope>
    <source>
        <strain evidence="3 4">CLA-AA-H270</strain>
    </source>
</reference>
<feature type="region of interest" description="Disordered" evidence="1">
    <location>
        <begin position="65"/>
        <end position="89"/>
    </location>
</feature>
<organism evidence="3 4">
    <name type="scientific">Agathobaculum butyriciproducens</name>
    <dbReference type="NCBI Taxonomy" id="1628085"/>
    <lineage>
        <taxon>Bacteria</taxon>
        <taxon>Bacillati</taxon>
        <taxon>Bacillota</taxon>
        <taxon>Clostridia</taxon>
        <taxon>Eubacteriales</taxon>
        <taxon>Butyricicoccaceae</taxon>
        <taxon>Agathobaculum</taxon>
    </lineage>
</organism>
<gene>
    <name evidence="3" type="ORF">LKD22_02235</name>
</gene>
<dbReference type="RefSeq" id="WP_110435580.1">
    <property type="nucleotide sequence ID" value="NZ_DBEZDI010000059.1"/>
</dbReference>